<organism evidence="3 4">
    <name type="scientific">Stylosanthes scabra</name>
    <dbReference type="NCBI Taxonomy" id="79078"/>
    <lineage>
        <taxon>Eukaryota</taxon>
        <taxon>Viridiplantae</taxon>
        <taxon>Streptophyta</taxon>
        <taxon>Embryophyta</taxon>
        <taxon>Tracheophyta</taxon>
        <taxon>Spermatophyta</taxon>
        <taxon>Magnoliopsida</taxon>
        <taxon>eudicotyledons</taxon>
        <taxon>Gunneridae</taxon>
        <taxon>Pentapetalae</taxon>
        <taxon>rosids</taxon>
        <taxon>fabids</taxon>
        <taxon>Fabales</taxon>
        <taxon>Fabaceae</taxon>
        <taxon>Papilionoideae</taxon>
        <taxon>50 kb inversion clade</taxon>
        <taxon>dalbergioids sensu lato</taxon>
        <taxon>Dalbergieae</taxon>
        <taxon>Pterocarpus clade</taxon>
        <taxon>Stylosanthes</taxon>
    </lineage>
</organism>
<accession>A0ABU6WUG8</accession>
<feature type="compositionally biased region" description="Low complexity" evidence="2">
    <location>
        <begin position="199"/>
        <end position="215"/>
    </location>
</feature>
<evidence type="ECO:0000313" key="3">
    <source>
        <dbReference type="EMBL" id="MED6187955.1"/>
    </source>
</evidence>
<comment type="caution">
    <text evidence="3">The sequence shown here is derived from an EMBL/GenBank/DDBJ whole genome shotgun (WGS) entry which is preliminary data.</text>
</comment>
<keyword evidence="4" id="KW-1185">Reference proteome</keyword>
<feature type="region of interest" description="Disordered" evidence="2">
    <location>
        <begin position="177"/>
        <end position="219"/>
    </location>
</feature>
<proteinExistence type="predicted"/>
<keyword evidence="1" id="KW-0175">Coiled coil</keyword>
<evidence type="ECO:0000313" key="4">
    <source>
        <dbReference type="Proteomes" id="UP001341840"/>
    </source>
</evidence>
<feature type="coiled-coil region" evidence="1">
    <location>
        <begin position="425"/>
        <end position="508"/>
    </location>
</feature>
<gene>
    <name evidence="3" type="ORF">PIB30_081390</name>
</gene>
<feature type="region of interest" description="Disordered" evidence="2">
    <location>
        <begin position="235"/>
        <end position="265"/>
    </location>
</feature>
<protein>
    <submittedName>
        <fullName evidence="3">Uncharacterized protein</fullName>
    </submittedName>
</protein>
<evidence type="ECO:0000256" key="1">
    <source>
        <dbReference type="SAM" id="Coils"/>
    </source>
</evidence>
<sequence length="520" mass="57235">MNIDSEESEEYLTHPLVGKVNPLAFVNSFTHFDHVEQANSNDFWSRILTAQRLPVGLLGESTIALRKKVVSYSPQLVARQFGLAQALPSLVSTDAREQLIRYEVSNVHDLERILDKNHAKMESQFNCKSLPEITKCYLCTPSFPSWWSKYFSTQVAHIDSDFSHMILLAETTSSRAKTQGKSLKAVEGTAPGSKKRNIKGLSKGSSSSHPASNPSKKLKTIFVNTKTSPIDAIEEGQEGEIEANQPSSKQVDKTPLNKSGSFQKQPRDTSLSALVLSESMNLKFDLNHILLVAKQIYSSGGKVAPPSCEAQSPLEAVVEPGVVDTLSLTPLPLATIVAKVLVLVADDACKSEFFNIITSLQSQLPSTESKLGQLIEDFISKVYSADISSLESRKQELDSMVNGLNVLQQTSAKYAEAVSRITPILEQGKESEQTMMLKIKALENELSEARTGLANIRATNNNLSEKLEHFEQAKDSNVSATLAAESDLKEAKEVCVAIEQEVEKLTKQQARLKLFLQRLI</sequence>
<name>A0ABU6WUG8_9FABA</name>
<reference evidence="3 4" key="1">
    <citation type="journal article" date="2023" name="Plants (Basel)">
        <title>Bridging the Gap: Combining Genomics and Transcriptomics Approaches to Understand Stylosanthes scabra, an Orphan Legume from the Brazilian Caatinga.</title>
        <authorList>
            <person name="Ferreira-Neto J.R.C."/>
            <person name="da Silva M.D."/>
            <person name="Binneck E."/>
            <person name="de Melo N.F."/>
            <person name="da Silva R.H."/>
            <person name="de Melo A.L.T.M."/>
            <person name="Pandolfi V."/>
            <person name="Bustamante F.O."/>
            <person name="Brasileiro-Vidal A.C."/>
            <person name="Benko-Iseppon A.M."/>
        </authorList>
    </citation>
    <scope>NUCLEOTIDE SEQUENCE [LARGE SCALE GENOMIC DNA]</scope>
    <source>
        <tissue evidence="3">Leaves</tissue>
    </source>
</reference>
<evidence type="ECO:0000256" key="2">
    <source>
        <dbReference type="SAM" id="MobiDB-lite"/>
    </source>
</evidence>
<dbReference type="EMBL" id="JASCZI010182459">
    <property type="protein sequence ID" value="MED6187955.1"/>
    <property type="molecule type" value="Genomic_DNA"/>
</dbReference>
<dbReference type="Proteomes" id="UP001341840">
    <property type="component" value="Unassembled WGS sequence"/>
</dbReference>
<feature type="compositionally biased region" description="Polar residues" evidence="2">
    <location>
        <begin position="256"/>
        <end position="265"/>
    </location>
</feature>